<feature type="compositionally biased region" description="Low complexity" evidence="1">
    <location>
        <begin position="1190"/>
        <end position="1199"/>
    </location>
</feature>
<dbReference type="PANTHER" id="PTHR47839">
    <property type="entry name" value="DOMAIN PROTEIN, PUTATIVE (AFU_ORTHOLOGUE AFUA_6G04830)-RELATED"/>
    <property type="match status" value="1"/>
</dbReference>
<dbReference type="AlphaFoldDB" id="A0A4U0VKT7"/>
<evidence type="ECO:0000313" key="3">
    <source>
        <dbReference type="Proteomes" id="UP000308768"/>
    </source>
</evidence>
<protein>
    <submittedName>
        <fullName evidence="2">Uncharacterized protein</fullName>
    </submittedName>
</protein>
<feature type="region of interest" description="Disordered" evidence="1">
    <location>
        <begin position="1187"/>
        <end position="1215"/>
    </location>
</feature>
<proteinExistence type="predicted"/>
<name>A0A4U0VKT7_9PEZI</name>
<dbReference type="PANTHER" id="PTHR47839:SF1">
    <property type="entry name" value="DOMAIN PROTEIN, PUTATIVE (AFU_ORTHOLOGUE AFUA_6G04830)-RELATED"/>
    <property type="match status" value="1"/>
</dbReference>
<evidence type="ECO:0000256" key="1">
    <source>
        <dbReference type="SAM" id="MobiDB-lite"/>
    </source>
</evidence>
<reference evidence="2 3" key="1">
    <citation type="submission" date="2017-03" db="EMBL/GenBank/DDBJ databases">
        <title>Genomes of endolithic fungi from Antarctica.</title>
        <authorList>
            <person name="Coleine C."/>
            <person name="Masonjones S."/>
            <person name="Stajich J.E."/>
        </authorList>
    </citation>
    <scope>NUCLEOTIDE SEQUENCE [LARGE SCALE GENOMIC DNA]</scope>
    <source>
        <strain evidence="2 3">CCFEE 5187</strain>
    </source>
</reference>
<dbReference type="Pfam" id="PF12449">
    <property type="entry name" value="DUF3684"/>
    <property type="match status" value="1"/>
</dbReference>
<accession>A0A4U0VKT7</accession>
<gene>
    <name evidence="2" type="ORF">B0A49_13448</name>
</gene>
<feature type="non-terminal residue" evidence="2">
    <location>
        <position position="1"/>
    </location>
</feature>
<sequence>MKEAKAFIGKLQEFNLVSDITTSDIKRELEAQALNEHQIIEFLTWAGAKISSGQLDGAVIQSLFDGTVATISEEHFGSLQGNVLLLGDVKTFLNVSKIPSELPTPHYTIPFRLTRNIPRAQLEAFGWEELQIVPWLRHLIEMSGGQARSADQSLTTNPTFAALILPVLSKAWDSLSQSSKATMTELLTPRTVIPTKLGMRKPQEAYFASVKLFDDLPVITGLQGVKEKFLAALGVRKTVELTVVFERLLARSTSLEKMSESKWSHVDLIRYLVSVRNDIPSEDITRLRNTAICPAEERSDVKQGTTKLYKVSELFEPKGELRALGLPILHWPGLYVPSSAEARFLTFLGLRPFPSVPELVGIMAKAAVTDPTLYDFALTYFIANHYNNGYAKFDIRSAQTPFLPLQGQGLPKLVTPRNCYTHETASILGFQILRRDLHPHATKFGVVEDPPIADCANVLTHNPPQTRGVAKNIFGYFAGRLNEIGSGGNLAEALGSASIVPVTTSASVSGYTSEKPQKVRHVAPKTCFLGDTQTYGEIFDFVDFGPEANSFLLKIGSKHEPNSVELAQMVVSEPARLLKTLGTDKYQNLLRRLAENSSGLKADKALWKDLKQSPCLLAYREVSTSAQKQAPNDDDEYDDEKPAIREYLLATASQTILVDDIVSYRVFKDDLLAAPQEETIENFYSSLGAPWLSSLVQSDIRKGQILHDQTPAHTLRKLLIERSRLFLHDHDSDAVRRDSRWLEANLKVQTTATLSNRRTLQGYKAIFTTKLTAALEITGKKEATLFIVARYDLYEVSKALVNLLLKRPKPQDVLALEMILGTALPRLRAKGYNVDRILRQQAAESRIAENARQRELEEERKRTVEQEKAGATSQIQKTPKGKMNGTPNVDKTPTVPGAFAPDSPEESPRPNPLTLAQRAKKPNFSWQSLINSVGLDNRNPFSQQQADNLLTIGPNTGDQSSDHPPPYNPVDPRNPKQPGNQAETVTAPQQLQQNLVSAVQACRSHDSSSIFSKPQTNVIKEGPSYCDSQPGRDISFAADSGPGIKVFLANALSDKTAFLSANAAGLNAFASLLRDCGSIFPMPPQSLHIFYDQHGSTIAFNSNGSLFCNYRFFTQLHWAQWQNEEIKAEAAVYWWVVLCHELAHNLVKEHSADHSYYTESFVMQYFPKMVAKAAQYQAMSASSVTVEPAQPIVPQSEPQVVEEPEQPTAEKQPEP</sequence>
<feature type="non-terminal residue" evidence="2">
    <location>
        <position position="1215"/>
    </location>
</feature>
<dbReference type="InterPro" id="IPR022155">
    <property type="entry name" value="DUF3684"/>
</dbReference>
<dbReference type="EMBL" id="NAJN01002695">
    <property type="protein sequence ID" value="TKA49950.1"/>
    <property type="molecule type" value="Genomic_DNA"/>
</dbReference>
<evidence type="ECO:0000313" key="2">
    <source>
        <dbReference type="EMBL" id="TKA49950.1"/>
    </source>
</evidence>
<keyword evidence="3" id="KW-1185">Reference proteome</keyword>
<feature type="region of interest" description="Disordered" evidence="1">
    <location>
        <begin position="848"/>
        <end position="920"/>
    </location>
</feature>
<organism evidence="2 3">
    <name type="scientific">Cryomyces minteri</name>
    <dbReference type="NCBI Taxonomy" id="331657"/>
    <lineage>
        <taxon>Eukaryota</taxon>
        <taxon>Fungi</taxon>
        <taxon>Dikarya</taxon>
        <taxon>Ascomycota</taxon>
        <taxon>Pezizomycotina</taxon>
        <taxon>Dothideomycetes</taxon>
        <taxon>Dothideomycetes incertae sedis</taxon>
        <taxon>Cryomyces</taxon>
    </lineage>
</organism>
<feature type="compositionally biased region" description="Polar residues" evidence="1">
    <location>
        <begin position="948"/>
        <end position="959"/>
    </location>
</feature>
<dbReference type="STRING" id="331657.A0A4U0VKT7"/>
<dbReference type="OrthoDB" id="10031156at2759"/>
<dbReference type="Proteomes" id="UP000308768">
    <property type="component" value="Unassembled WGS sequence"/>
</dbReference>
<feature type="region of interest" description="Disordered" evidence="1">
    <location>
        <begin position="948"/>
        <end position="984"/>
    </location>
</feature>
<feature type="compositionally biased region" description="Basic and acidic residues" evidence="1">
    <location>
        <begin position="848"/>
        <end position="868"/>
    </location>
</feature>
<comment type="caution">
    <text evidence="2">The sequence shown here is derived from an EMBL/GenBank/DDBJ whole genome shotgun (WGS) entry which is preliminary data.</text>
</comment>